<accession>X0GPJ5</accession>
<sequence length="122" mass="13191">MLIIGGSYSNTSECDVPSVQGTHNMNLGKQNRGNDIWAEYQPELTTYIVPTDILTAVVDYNSGGATKTAPASGFDTPDVAVLMKRTAQSWTRTATRRTDSTTTAPPLRHTQAQNPRLRAPGP</sequence>
<dbReference type="EMBL" id="KK033703">
    <property type="protein sequence ID" value="EXL65233.1"/>
    <property type="molecule type" value="Genomic_DNA"/>
</dbReference>
<feature type="region of interest" description="Disordered" evidence="1">
    <location>
        <begin position="87"/>
        <end position="122"/>
    </location>
</feature>
<evidence type="ECO:0000256" key="1">
    <source>
        <dbReference type="SAM" id="MobiDB-lite"/>
    </source>
</evidence>
<gene>
    <name evidence="2" type="ORF">FOPG_18533</name>
</gene>
<organism evidence="2">
    <name type="scientific">Fusarium oxysporum f. sp. conglutinans race 2 54008</name>
    <dbReference type="NCBI Taxonomy" id="1089457"/>
    <lineage>
        <taxon>Eukaryota</taxon>
        <taxon>Fungi</taxon>
        <taxon>Dikarya</taxon>
        <taxon>Ascomycota</taxon>
        <taxon>Pezizomycotina</taxon>
        <taxon>Sordariomycetes</taxon>
        <taxon>Hypocreomycetidae</taxon>
        <taxon>Hypocreales</taxon>
        <taxon>Nectriaceae</taxon>
        <taxon>Fusarium</taxon>
        <taxon>Fusarium oxysporum species complex</taxon>
    </lineage>
</organism>
<proteinExistence type="predicted"/>
<dbReference type="HOGENOM" id="CLU_2026867_0_0_1"/>
<reference evidence="2" key="2">
    <citation type="submission" date="2014-03" db="EMBL/GenBank/DDBJ databases">
        <title>The Genome Annotation of Fusarium oxysporum PHW808.</title>
        <authorList>
            <consortium name="The Broad Institute Genomics Platform"/>
            <person name="Ma L.-J."/>
            <person name="Corby-Kistler H."/>
            <person name="Broz K."/>
            <person name="Gale L.R."/>
            <person name="Jonkers W."/>
            <person name="O'Donnell K."/>
            <person name="Ploetz R."/>
            <person name="Steinberg C."/>
            <person name="Schwartz D.C."/>
            <person name="VanEtten H."/>
            <person name="Zhou S."/>
            <person name="Young S.K."/>
            <person name="Zeng Q."/>
            <person name="Gargeya S."/>
            <person name="Fitzgerald M."/>
            <person name="Abouelleil A."/>
            <person name="Alvarado L."/>
            <person name="Chapman S.B."/>
            <person name="Gainer-Dewar J."/>
            <person name="Goldberg J."/>
            <person name="Griggs A."/>
            <person name="Gujja S."/>
            <person name="Hansen M."/>
            <person name="Howarth C."/>
            <person name="Imamovic A."/>
            <person name="Ireland A."/>
            <person name="Larimer J."/>
            <person name="McCowan C."/>
            <person name="Murphy C."/>
            <person name="Pearson M."/>
            <person name="Poon T.W."/>
            <person name="Priest M."/>
            <person name="Roberts A."/>
            <person name="Saif S."/>
            <person name="Shea T."/>
            <person name="Sykes S."/>
            <person name="Wortman J."/>
            <person name="Nusbaum C."/>
            <person name="Birren B."/>
        </authorList>
    </citation>
    <scope>NUCLEOTIDE SEQUENCE</scope>
    <source>
        <strain evidence="2">54008</strain>
    </source>
</reference>
<protein>
    <submittedName>
        <fullName evidence="2">Uncharacterized protein</fullName>
    </submittedName>
</protein>
<name>X0GPJ5_FUSOX</name>
<dbReference type="AlphaFoldDB" id="X0GPJ5"/>
<evidence type="ECO:0000313" key="2">
    <source>
        <dbReference type="EMBL" id="EXL65233.1"/>
    </source>
</evidence>
<reference evidence="2" key="1">
    <citation type="submission" date="2011-11" db="EMBL/GenBank/DDBJ databases">
        <title>The Genome Sequence of Fusarium oxysporum PHW808.</title>
        <authorList>
            <consortium name="The Broad Institute Genome Sequencing Platform"/>
            <person name="Ma L.-J."/>
            <person name="Gale L.R."/>
            <person name="Schwartz D.C."/>
            <person name="Zhou S."/>
            <person name="Corby-Kistler H."/>
            <person name="Young S.K."/>
            <person name="Zeng Q."/>
            <person name="Gargeya S."/>
            <person name="Fitzgerald M."/>
            <person name="Haas B."/>
            <person name="Abouelleil A."/>
            <person name="Alvarado L."/>
            <person name="Arachchi H.M."/>
            <person name="Berlin A."/>
            <person name="Brown A."/>
            <person name="Chapman S.B."/>
            <person name="Chen Z."/>
            <person name="Dunbar C."/>
            <person name="Freedman E."/>
            <person name="Gearin G."/>
            <person name="Goldberg J."/>
            <person name="Griggs A."/>
            <person name="Gujja S."/>
            <person name="Heiman D."/>
            <person name="Howarth C."/>
            <person name="Larson L."/>
            <person name="Lui A."/>
            <person name="MacDonald P.J.P."/>
            <person name="Montmayeur A."/>
            <person name="Murphy C."/>
            <person name="Neiman D."/>
            <person name="Pearson M."/>
            <person name="Priest M."/>
            <person name="Roberts A."/>
            <person name="Saif S."/>
            <person name="Shea T."/>
            <person name="Shenoy N."/>
            <person name="Sisk P."/>
            <person name="Stolte C."/>
            <person name="Sykes S."/>
            <person name="Wortman J."/>
            <person name="Nusbaum C."/>
            <person name="Birren B."/>
        </authorList>
    </citation>
    <scope>NUCLEOTIDE SEQUENCE [LARGE SCALE GENOMIC DNA]</scope>
    <source>
        <strain evidence="2">54008</strain>
    </source>
</reference>
<dbReference type="Proteomes" id="UP000030676">
    <property type="component" value="Unassembled WGS sequence"/>
</dbReference>